<reference evidence="1 2" key="1">
    <citation type="submission" date="2024-09" db="EMBL/GenBank/DDBJ databases">
        <authorList>
            <person name="Sun Q."/>
            <person name="Mori K."/>
        </authorList>
    </citation>
    <scope>NUCLEOTIDE SEQUENCE [LARGE SCALE GENOMIC DNA]</scope>
    <source>
        <strain evidence="1 2">CGMCC 1.9126</strain>
    </source>
</reference>
<sequence>MKMIDSYILTSETLYMKPEIDSNDHVRTMVQEGKESFLVSKSPKRILEETMKYYGFTLEGAINGAKAVLGNYHMVPIVISAPLNMYWFPTQSPASDHCIWMSLVHIEDIVKFDYLNSIVYFKVGNSIIINKKASRLINKQQQTAILKVRTEQRLAKTNAHFMR</sequence>
<gene>
    <name evidence="1" type="ORF">ACFFHF_16835</name>
</gene>
<dbReference type="InterPro" id="IPR010461">
    <property type="entry name" value="ComK"/>
</dbReference>
<comment type="caution">
    <text evidence="1">The sequence shown here is derived from an EMBL/GenBank/DDBJ whole genome shotgun (WGS) entry which is preliminary data.</text>
</comment>
<accession>A0ABV6KV17</accession>
<dbReference type="Pfam" id="PF06338">
    <property type="entry name" value="ComK"/>
    <property type="match status" value="1"/>
</dbReference>
<keyword evidence="2" id="KW-1185">Reference proteome</keyword>
<organism evidence="1 2">
    <name type="scientific">Robertmurraya beringensis</name>
    <dbReference type="NCBI Taxonomy" id="641660"/>
    <lineage>
        <taxon>Bacteria</taxon>
        <taxon>Bacillati</taxon>
        <taxon>Bacillota</taxon>
        <taxon>Bacilli</taxon>
        <taxon>Bacillales</taxon>
        <taxon>Bacillaceae</taxon>
        <taxon>Robertmurraya</taxon>
    </lineage>
</organism>
<dbReference type="Proteomes" id="UP001589738">
    <property type="component" value="Unassembled WGS sequence"/>
</dbReference>
<dbReference type="RefSeq" id="WP_340904171.1">
    <property type="nucleotide sequence ID" value="NZ_JBHLUU010000113.1"/>
</dbReference>
<name>A0ABV6KV17_9BACI</name>
<evidence type="ECO:0000313" key="2">
    <source>
        <dbReference type="Proteomes" id="UP001589738"/>
    </source>
</evidence>
<evidence type="ECO:0000313" key="1">
    <source>
        <dbReference type="EMBL" id="MFC0476870.1"/>
    </source>
</evidence>
<protein>
    <submittedName>
        <fullName evidence="1">Competence protein ComK</fullName>
    </submittedName>
</protein>
<dbReference type="EMBL" id="JBHLUU010000113">
    <property type="protein sequence ID" value="MFC0476870.1"/>
    <property type="molecule type" value="Genomic_DNA"/>
</dbReference>
<proteinExistence type="predicted"/>